<reference evidence="2 3" key="1">
    <citation type="journal article" date="2015" name="Microbiome">
        <title>Genomic resolution of linkages in carbon, nitrogen, and sulfur cycling among widespread estuary sediment bacteria.</title>
        <authorList>
            <person name="Baker B.J."/>
            <person name="Lazar C.S."/>
            <person name="Teske A.P."/>
            <person name="Dick G.J."/>
        </authorList>
    </citation>
    <scope>NUCLEOTIDE SEQUENCE [LARGE SCALE GENOMIC DNA]</scope>
    <source>
        <strain evidence="2">DG_78</strain>
    </source>
</reference>
<dbReference type="Proteomes" id="UP000051012">
    <property type="component" value="Unassembled WGS sequence"/>
</dbReference>
<dbReference type="AlphaFoldDB" id="A0A0S7YI52"/>
<feature type="transmembrane region" description="Helical" evidence="1">
    <location>
        <begin position="63"/>
        <end position="85"/>
    </location>
</feature>
<protein>
    <recommendedName>
        <fullName evidence="4">HAMP domain-containing protein</fullName>
    </recommendedName>
</protein>
<evidence type="ECO:0000313" key="3">
    <source>
        <dbReference type="Proteomes" id="UP000051012"/>
    </source>
</evidence>
<proteinExistence type="predicted"/>
<organism evidence="2 3">
    <name type="scientific">candidate division TA06 bacterium DG_78</name>
    <dbReference type="NCBI Taxonomy" id="1703772"/>
    <lineage>
        <taxon>Bacteria</taxon>
        <taxon>Bacteria division TA06</taxon>
    </lineage>
</organism>
<evidence type="ECO:0000313" key="2">
    <source>
        <dbReference type="EMBL" id="KPJ73836.1"/>
    </source>
</evidence>
<evidence type="ECO:0008006" key="4">
    <source>
        <dbReference type="Google" id="ProtNLM"/>
    </source>
</evidence>
<keyword evidence="1" id="KW-0812">Transmembrane</keyword>
<name>A0A0S7YI52_UNCT6</name>
<feature type="transmembrane region" description="Helical" evidence="1">
    <location>
        <begin position="20"/>
        <end position="43"/>
    </location>
</feature>
<gene>
    <name evidence="2" type="ORF">AMJ52_03055</name>
</gene>
<keyword evidence="1" id="KW-1133">Transmembrane helix</keyword>
<comment type="caution">
    <text evidence="2">The sequence shown here is derived from an EMBL/GenBank/DDBJ whole genome shotgun (WGS) entry which is preliminary data.</text>
</comment>
<evidence type="ECO:0000256" key="1">
    <source>
        <dbReference type="SAM" id="Phobius"/>
    </source>
</evidence>
<sequence>MNTENRRKKLIISKWQWHMILSVMGLIAGVAGALVVLTFVVVRKYASLLPITPEVGNQLIAKSVFPVIIIVIILFILSFWAVLLISHKIYGPLYRCGKYIEQLIGGEKAGNLKFRKDDAVSELKNILG</sequence>
<accession>A0A0S7YI52</accession>
<dbReference type="EMBL" id="LJNI01000026">
    <property type="protein sequence ID" value="KPJ73836.1"/>
    <property type="molecule type" value="Genomic_DNA"/>
</dbReference>
<keyword evidence="1" id="KW-0472">Membrane</keyword>